<evidence type="ECO:0000256" key="1">
    <source>
        <dbReference type="SAM" id="Coils"/>
    </source>
</evidence>
<organism evidence="2">
    <name type="scientific">Magnetococcus massalia (strain MO-1)</name>
    <dbReference type="NCBI Taxonomy" id="451514"/>
    <lineage>
        <taxon>Bacteria</taxon>
        <taxon>Pseudomonadati</taxon>
        <taxon>Pseudomonadota</taxon>
        <taxon>Magnetococcia</taxon>
        <taxon>Magnetococcales</taxon>
        <taxon>Magnetococcaceae</taxon>
        <taxon>Magnetococcus</taxon>
    </lineage>
</organism>
<gene>
    <name evidence="2" type="ORF">MAGMO_2330</name>
</gene>
<dbReference type="AlphaFoldDB" id="A0A1S7LKW2"/>
<accession>A0A1S7LKW2</accession>
<proteinExistence type="predicted"/>
<evidence type="ECO:0008006" key="3">
    <source>
        <dbReference type="Google" id="ProtNLM"/>
    </source>
</evidence>
<feature type="coiled-coil region" evidence="1">
    <location>
        <begin position="84"/>
        <end position="111"/>
    </location>
</feature>
<dbReference type="Pfam" id="PF06296">
    <property type="entry name" value="RelE"/>
    <property type="match status" value="1"/>
</dbReference>
<reference evidence="2" key="1">
    <citation type="submission" date="2015-04" db="EMBL/GenBank/DDBJ databases">
        <authorList>
            <person name="Syromyatnikov M.Y."/>
            <person name="Popov V.N."/>
        </authorList>
    </citation>
    <scope>NUCLEOTIDE SEQUENCE</scope>
    <source>
        <strain evidence="2">MO-1</strain>
    </source>
</reference>
<dbReference type="PIRSF" id="PIRSF018634">
    <property type="entry name" value="UCP018634"/>
    <property type="match status" value="1"/>
</dbReference>
<evidence type="ECO:0000313" key="2">
    <source>
        <dbReference type="EMBL" id="CRH06491.1"/>
    </source>
</evidence>
<name>A0A1S7LKW2_MAGMO</name>
<sequence length="128" mass="14179">MKRVFKTRHFSRWARKSGLPDRALCHAIEEIEAGLIDADLGGGVVKKRVALPGRGKSGGARTLIATNYGNRWIFVFGFAKNVRANVSSRELEALQKLAEDLLRLNEAELQASTAQGSLEEMCHERSDI</sequence>
<protein>
    <recommendedName>
        <fullName evidence="3">Type II toxin-antitoxin system RelE/ParE family toxin</fullName>
    </recommendedName>
</protein>
<dbReference type="InterPro" id="IPR009387">
    <property type="entry name" value="HigB-2"/>
</dbReference>
<dbReference type="EMBL" id="LO017727">
    <property type="protein sequence ID" value="CRH06491.1"/>
    <property type="molecule type" value="Genomic_DNA"/>
</dbReference>
<keyword evidence="1" id="KW-0175">Coiled coil</keyword>